<reference evidence="4" key="1">
    <citation type="journal article" date="2019" name="Int. J. Syst. Evol. Microbiol.">
        <title>The Global Catalogue of Microorganisms (GCM) 10K type strain sequencing project: providing services to taxonomists for standard genome sequencing and annotation.</title>
        <authorList>
            <consortium name="The Broad Institute Genomics Platform"/>
            <consortium name="The Broad Institute Genome Sequencing Center for Infectious Disease"/>
            <person name="Wu L."/>
            <person name="Ma J."/>
        </authorList>
    </citation>
    <scope>NUCLEOTIDE SEQUENCE [LARGE SCALE GENOMIC DNA]</scope>
    <source>
        <strain evidence="4">CCM 7526</strain>
    </source>
</reference>
<feature type="region of interest" description="Disordered" evidence="1">
    <location>
        <begin position="25"/>
        <end position="58"/>
    </location>
</feature>
<feature type="signal peptide" evidence="2">
    <location>
        <begin position="1"/>
        <end position="24"/>
    </location>
</feature>
<gene>
    <name evidence="3" type="ORF">ACFQ5G_05890</name>
</gene>
<sequence>MSPRTHLPLLAAGLLLLSACGAPPEPLPTSPPLPRAGGSVPAGSAPAGGLPPPPIYSAPPVATPTYTYPTYTYPTPTTGRPTTTLPTTPTGPTPSYAPRCTGEPTGAQIVTLAKTSPAVPDENVSVLDGPYCAGGWSFTTIGMTGAEPLSVITTGAGTTLELVTVGTDVCNPTVKKRAPAGIRAMACGS</sequence>
<feature type="compositionally biased region" description="Low complexity" evidence="1">
    <location>
        <begin position="35"/>
        <end position="48"/>
    </location>
</feature>
<dbReference type="RefSeq" id="WP_317789456.1">
    <property type="nucleotide sequence ID" value="NZ_AP028461.1"/>
</dbReference>
<feature type="chain" id="PRO_5046322451" evidence="2">
    <location>
        <begin position="25"/>
        <end position="189"/>
    </location>
</feature>
<dbReference type="PROSITE" id="PS51257">
    <property type="entry name" value="PROKAR_LIPOPROTEIN"/>
    <property type="match status" value="1"/>
</dbReference>
<protein>
    <submittedName>
        <fullName evidence="3">Uncharacterized protein</fullName>
    </submittedName>
</protein>
<name>A0ABW4A3Z6_9ACTN</name>
<accession>A0ABW4A3Z6</accession>
<proteinExistence type="predicted"/>
<feature type="region of interest" description="Disordered" evidence="1">
    <location>
        <begin position="72"/>
        <end position="95"/>
    </location>
</feature>
<organism evidence="3 4">
    <name type="scientific">Actinoplanes sichuanensis</name>
    <dbReference type="NCBI Taxonomy" id="512349"/>
    <lineage>
        <taxon>Bacteria</taxon>
        <taxon>Bacillati</taxon>
        <taxon>Actinomycetota</taxon>
        <taxon>Actinomycetes</taxon>
        <taxon>Micromonosporales</taxon>
        <taxon>Micromonosporaceae</taxon>
        <taxon>Actinoplanes</taxon>
    </lineage>
</organism>
<comment type="caution">
    <text evidence="3">The sequence shown here is derived from an EMBL/GenBank/DDBJ whole genome shotgun (WGS) entry which is preliminary data.</text>
</comment>
<keyword evidence="4" id="KW-1185">Reference proteome</keyword>
<evidence type="ECO:0000256" key="2">
    <source>
        <dbReference type="SAM" id="SignalP"/>
    </source>
</evidence>
<dbReference type="Proteomes" id="UP001597183">
    <property type="component" value="Unassembled WGS sequence"/>
</dbReference>
<dbReference type="EMBL" id="JBHTMK010000006">
    <property type="protein sequence ID" value="MFD1364872.1"/>
    <property type="molecule type" value="Genomic_DNA"/>
</dbReference>
<evidence type="ECO:0000256" key="1">
    <source>
        <dbReference type="SAM" id="MobiDB-lite"/>
    </source>
</evidence>
<evidence type="ECO:0000313" key="3">
    <source>
        <dbReference type="EMBL" id="MFD1364872.1"/>
    </source>
</evidence>
<feature type="compositionally biased region" description="Pro residues" evidence="1">
    <location>
        <begin position="25"/>
        <end position="34"/>
    </location>
</feature>
<keyword evidence="2" id="KW-0732">Signal</keyword>
<evidence type="ECO:0000313" key="4">
    <source>
        <dbReference type="Proteomes" id="UP001597183"/>
    </source>
</evidence>